<dbReference type="GO" id="GO:0046872">
    <property type="term" value="F:metal ion binding"/>
    <property type="evidence" value="ECO:0007669"/>
    <property type="project" value="UniProtKB-KW"/>
</dbReference>
<dbReference type="RefSeq" id="WP_086743114.1">
    <property type="nucleotide sequence ID" value="NZ_MWPV01000001.1"/>
</dbReference>
<sequence>MKKIALLITLFILLIGCKEEAIDTDALVYEKARKLKPFTLINKNNEKIDNNAFTGGWNLLFLGYTSCPDICPMTLSKLKSVKSSLQADFNIKVWLISVDPARDTAEKLLQYTNYFDPEFIGATAGHKDLFPFVRDLGLMYAMADENRDNYSVDHSASIALVSPQGELKAIFKPEFKVGSAPTINTASLIADFKKIVK</sequence>
<feature type="signal peptide" evidence="4">
    <location>
        <begin position="1"/>
        <end position="21"/>
    </location>
</feature>
<feature type="binding site" evidence="2">
    <location>
        <position position="154"/>
    </location>
    <ligand>
        <name>Cu cation</name>
        <dbReference type="ChEBI" id="CHEBI:23378"/>
    </ligand>
</feature>
<dbReference type="AlphaFoldDB" id="A0A244CVY2"/>
<evidence type="ECO:0000256" key="1">
    <source>
        <dbReference type="ARBA" id="ARBA00010996"/>
    </source>
</evidence>
<accession>A0A244CVY2</accession>
<dbReference type="PANTHER" id="PTHR12151">
    <property type="entry name" value="ELECTRON TRANSPORT PROTIN SCO1/SENC FAMILY MEMBER"/>
    <property type="match status" value="1"/>
</dbReference>
<dbReference type="CDD" id="cd02968">
    <property type="entry name" value="SCO"/>
    <property type="match status" value="1"/>
</dbReference>
<feature type="disulfide bond" description="Redox-active" evidence="3">
    <location>
        <begin position="67"/>
        <end position="71"/>
    </location>
</feature>
<feature type="binding site" evidence="2">
    <location>
        <position position="71"/>
    </location>
    <ligand>
        <name>Cu cation</name>
        <dbReference type="ChEBI" id="CHEBI:23378"/>
    </ligand>
</feature>
<proteinExistence type="inferred from homology"/>
<evidence type="ECO:0000256" key="4">
    <source>
        <dbReference type="SAM" id="SignalP"/>
    </source>
</evidence>
<dbReference type="PANTHER" id="PTHR12151:SF25">
    <property type="entry name" value="LINALOOL DEHYDRATASE_ISOMERASE DOMAIN-CONTAINING PROTEIN"/>
    <property type="match status" value="1"/>
</dbReference>
<comment type="similarity">
    <text evidence="1">Belongs to the SCO1/2 family.</text>
</comment>
<keyword evidence="4" id="KW-0732">Signal</keyword>
<comment type="caution">
    <text evidence="5">The sequence shown here is derived from an EMBL/GenBank/DDBJ whole genome shotgun (WGS) entry which is preliminary data.</text>
</comment>
<dbReference type="InterPro" id="IPR036249">
    <property type="entry name" value="Thioredoxin-like_sf"/>
</dbReference>
<dbReference type="EMBL" id="MWPV01000001">
    <property type="protein sequence ID" value="OUL59724.1"/>
    <property type="molecule type" value="Genomic_DNA"/>
</dbReference>
<evidence type="ECO:0000313" key="5">
    <source>
        <dbReference type="EMBL" id="OUL59724.1"/>
    </source>
</evidence>
<dbReference type="Gene3D" id="3.40.30.10">
    <property type="entry name" value="Glutaredoxin"/>
    <property type="match status" value="1"/>
</dbReference>
<dbReference type="PROSITE" id="PS51257">
    <property type="entry name" value="PROKAR_LIPOPROTEIN"/>
    <property type="match status" value="1"/>
</dbReference>
<evidence type="ECO:0000313" key="6">
    <source>
        <dbReference type="Proteomes" id="UP000194841"/>
    </source>
</evidence>
<keyword evidence="2" id="KW-0479">Metal-binding</keyword>
<name>A0A244CVY2_PSEDV</name>
<feature type="chain" id="PRO_5012354165" evidence="4">
    <location>
        <begin position="22"/>
        <end position="197"/>
    </location>
</feature>
<keyword evidence="3" id="KW-1015">Disulfide bond</keyword>
<organism evidence="5 6">
    <name type="scientific">Pseudoalteromonas ulvae</name>
    <dbReference type="NCBI Taxonomy" id="107327"/>
    <lineage>
        <taxon>Bacteria</taxon>
        <taxon>Pseudomonadati</taxon>
        <taxon>Pseudomonadota</taxon>
        <taxon>Gammaproteobacteria</taxon>
        <taxon>Alteromonadales</taxon>
        <taxon>Pseudoalteromonadaceae</taxon>
        <taxon>Pseudoalteromonas</taxon>
    </lineage>
</organism>
<dbReference type="SUPFAM" id="SSF52833">
    <property type="entry name" value="Thioredoxin-like"/>
    <property type="match status" value="1"/>
</dbReference>
<keyword evidence="2" id="KW-0186">Copper</keyword>
<reference evidence="5 6" key="1">
    <citation type="submission" date="2017-02" db="EMBL/GenBank/DDBJ databases">
        <title>Pseudoalteromonas ulvae TC14 Genome.</title>
        <authorList>
            <person name="Molmeret M."/>
        </authorList>
    </citation>
    <scope>NUCLEOTIDE SEQUENCE [LARGE SCALE GENOMIC DNA]</scope>
    <source>
        <strain evidence="5">TC14</strain>
    </source>
</reference>
<dbReference type="OrthoDB" id="9790194at2"/>
<feature type="binding site" evidence="2">
    <location>
        <position position="67"/>
    </location>
    <ligand>
        <name>Cu cation</name>
        <dbReference type="ChEBI" id="CHEBI:23378"/>
    </ligand>
</feature>
<keyword evidence="6" id="KW-1185">Reference proteome</keyword>
<gene>
    <name evidence="5" type="ORF">B1199_05780</name>
</gene>
<evidence type="ECO:0000256" key="2">
    <source>
        <dbReference type="PIRSR" id="PIRSR603782-1"/>
    </source>
</evidence>
<protein>
    <submittedName>
        <fullName evidence="5">SCO family protein</fullName>
    </submittedName>
</protein>
<dbReference type="Proteomes" id="UP000194841">
    <property type="component" value="Unassembled WGS sequence"/>
</dbReference>
<dbReference type="InterPro" id="IPR003782">
    <property type="entry name" value="SCO1/SenC"/>
</dbReference>
<evidence type="ECO:0000256" key="3">
    <source>
        <dbReference type="PIRSR" id="PIRSR603782-2"/>
    </source>
</evidence>
<dbReference type="Pfam" id="PF02630">
    <property type="entry name" value="SCO1-SenC"/>
    <property type="match status" value="1"/>
</dbReference>